<protein>
    <submittedName>
        <fullName evidence="2">DUF3592 domain-containing protein</fullName>
    </submittedName>
</protein>
<dbReference type="RefSeq" id="WP_161073171.1">
    <property type="nucleotide sequence ID" value="NZ_WWCU01000017.1"/>
</dbReference>
<evidence type="ECO:0000256" key="1">
    <source>
        <dbReference type="SAM" id="Phobius"/>
    </source>
</evidence>
<dbReference type="AlphaFoldDB" id="A0A7X4HCX8"/>
<name>A0A7X4HCX8_9BURK</name>
<proteinExistence type="predicted"/>
<sequence length="132" mass="14827">MRLAILLFLLPLLLIGVALCIYRVWFKLSCVRTEGRVVDTVARPWKSTDPDAEGIHYHSVIEFTAGRQSHRFESSWQHNEPQPAGLTVKVEYRAARPEMAQENGGWLMSAIALLMGACMASFAARVLSDLLR</sequence>
<dbReference type="Proteomes" id="UP000450676">
    <property type="component" value="Unassembled WGS sequence"/>
</dbReference>
<keyword evidence="1" id="KW-1133">Transmembrane helix</keyword>
<dbReference type="EMBL" id="WWCU01000017">
    <property type="protein sequence ID" value="MYN08865.1"/>
    <property type="molecule type" value="Genomic_DNA"/>
</dbReference>
<evidence type="ECO:0000313" key="3">
    <source>
        <dbReference type="Proteomes" id="UP000450676"/>
    </source>
</evidence>
<keyword evidence="3" id="KW-1185">Reference proteome</keyword>
<accession>A0A7X4HCX8</accession>
<organism evidence="2 3">
    <name type="scientific">Pseudoduganella aquatica</name>
    <dbReference type="NCBI Taxonomy" id="2660641"/>
    <lineage>
        <taxon>Bacteria</taxon>
        <taxon>Pseudomonadati</taxon>
        <taxon>Pseudomonadota</taxon>
        <taxon>Betaproteobacteria</taxon>
        <taxon>Burkholderiales</taxon>
        <taxon>Oxalobacteraceae</taxon>
        <taxon>Telluria group</taxon>
        <taxon>Pseudoduganella</taxon>
    </lineage>
</organism>
<keyword evidence="1" id="KW-0812">Transmembrane</keyword>
<evidence type="ECO:0000313" key="2">
    <source>
        <dbReference type="EMBL" id="MYN08865.1"/>
    </source>
</evidence>
<feature type="transmembrane region" description="Helical" evidence="1">
    <location>
        <begin position="106"/>
        <end position="127"/>
    </location>
</feature>
<comment type="caution">
    <text evidence="2">The sequence shown here is derived from an EMBL/GenBank/DDBJ whole genome shotgun (WGS) entry which is preliminary data.</text>
</comment>
<keyword evidence="1" id="KW-0472">Membrane</keyword>
<reference evidence="2 3" key="1">
    <citation type="submission" date="2019-12" db="EMBL/GenBank/DDBJ databases">
        <title>Novel species isolated from a subtropical stream in China.</title>
        <authorList>
            <person name="Lu H."/>
        </authorList>
    </citation>
    <scope>NUCLEOTIDE SEQUENCE [LARGE SCALE GENOMIC DNA]</scope>
    <source>
        <strain evidence="2 3">FT127W</strain>
    </source>
</reference>
<gene>
    <name evidence="2" type="ORF">GTP77_16160</name>
</gene>